<reference evidence="1 2" key="1">
    <citation type="submission" date="2019-03" db="EMBL/GenBank/DDBJ databases">
        <title>Single cell metagenomics reveals metabolic interactions within the superorganism composed of flagellate Streblomastix strix and complex community of Bacteroidetes bacteria on its surface.</title>
        <authorList>
            <person name="Treitli S.C."/>
            <person name="Kolisko M."/>
            <person name="Husnik F."/>
            <person name="Keeling P."/>
            <person name="Hampl V."/>
        </authorList>
    </citation>
    <scope>NUCLEOTIDE SEQUENCE [LARGE SCALE GENOMIC DNA]</scope>
    <source>
        <strain evidence="1">ST1C</strain>
    </source>
</reference>
<comment type="caution">
    <text evidence="1">The sequence shown here is derived from an EMBL/GenBank/DDBJ whole genome shotgun (WGS) entry which is preliminary data.</text>
</comment>
<organism evidence="1 2">
    <name type="scientific">Streblomastix strix</name>
    <dbReference type="NCBI Taxonomy" id="222440"/>
    <lineage>
        <taxon>Eukaryota</taxon>
        <taxon>Metamonada</taxon>
        <taxon>Preaxostyla</taxon>
        <taxon>Oxymonadida</taxon>
        <taxon>Streblomastigidae</taxon>
        <taxon>Streblomastix</taxon>
    </lineage>
</organism>
<gene>
    <name evidence="1" type="ORF">EZS28_038818</name>
</gene>
<evidence type="ECO:0000313" key="2">
    <source>
        <dbReference type="Proteomes" id="UP000324800"/>
    </source>
</evidence>
<dbReference type="AlphaFoldDB" id="A0A5J4U7E4"/>
<name>A0A5J4U7E4_9EUKA</name>
<protein>
    <submittedName>
        <fullName evidence="1">Uncharacterized protein</fullName>
    </submittedName>
</protein>
<proteinExistence type="predicted"/>
<accession>A0A5J4U7E4</accession>
<dbReference type="EMBL" id="SNRW01020241">
    <property type="protein sequence ID" value="KAA6365655.1"/>
    <property type="molecule type" value="Genomic_DNA"/>
</dbReference>
<evidence type="ECO:0000313" key="1">
    <source>
        <dbReference type="EMBL" id="KAA6365655.1"/>
    </source>
</evidence>
<dbReference type="Proteomes" id="UP000324800">
    <property type="component" value="Unassembled WGS sequence"/>
</dbReference>
<sequence length="84" mass="9458">MLTSSPENQHTRTFRDPCNFPFFSFLLEESLLAAPLSSSNYSRPLETCRFLQSAVHYNLPISDLPLSRRSAFQYGKGATTRAGL</sequence>